<gene>
    <name evidence="3" type="ORF">EXZ61_15495</name>
</gene>
<dbReference type="KEGG" id="rhg:EXZ61_15495"/>
<feature type="signal peptide" evidence="2">
    <location>
        <begin position="1"/>
        <end position="19"/>
    </location>
</feature>
<evidence type="ECO:0000313" key="3">
    <source>
        <dbReference type="EMBL" id="QDL56830.1"/>
    </source>
</evidence>
<dbReference type="GO" id="GO:0042597">
    <property type="term" value="C:periplasmic space"/>
    <property type="evidence" value="ECO:0007669"/>
    <property type="project" value="UniProtKB-SubCell"/>
</dbReference>
<name>A0A515EVX8_9BURK</name>
<dbReference type="EMBL" id="CP036282">
    <property type="protein sequence ID" value="QDL56830.1"/>
    <property type="molecule type" value="Genomic_DNA"/>
</dbReference>
<proteinExistence type="predicted"/>
<protein>
    <submittedName>
        <fullName evidence="3">Plastocyanin</fullName>
    </submittedName>
</protein>
<feature type="chain" id="PRO_5021867868" evidence="2">
    <location>
        <begin position="20"/>
        <end position="215"/>
    </location>
</feature>
<dbReference type="AlphaFoldDB" id="A0A515EVX8"/>
<dbReference type="SUPFAM" id="SSF49503">
    <property type="entry name" value="Cupredoxins"/>
    <property type="match status" value="1"/>
</dbReference>
<evidence type="ECO:0000256" key="2">
    <source>
        <dbReference type="SAM" id="SignalP"/>
    </source>
</evidence>
<comment type="subcellular location">
    <subcellularLocation>
        <location evidence="1">Periplasm</location>
    </subcellularLocation>
</comment>
<keyword evidence="2" id="KW-0732">Signal</keyword>
<dbReference type="InterPro" id="IPR008969">
    <property type="entry name" value="CarboxyPept-like_regulatory"/>
</dbReference>
<dbReference type="Gene3D" id="2.60.40.420">
    <property type="entry name" value="Cupredoxins - blue copper proteins"/>
    <property type="match status" value="1"/>
</dbReference>
<accession>A0A515EVX8</accession>
<reference evidence="4" key="2">
    <citation type="journal article" date="2020" name="Int. J. Syst. Evol. Microbiol.">
        <title>Genomic insights into a novel species Rhodoferax aquaticus sp. nov., isolated from freshwater.</title>
        <authorList>
            <person name="Li T."/>
            <person name="Zhuo Y."/>
            <person name="Jin C.Z."/>
            <person name="Wu X."/>
            <person name="Ko S.R."/>
            <person name="Jin F.J."/>
            <person name="Ahn C.Y."/>
            <person name="Oh H.M."/>
            <person name="Lee H.G."/>
            <person name="Jin L."/>
        </authorList>
    </citation>
    <scope>NUCLEOTIDE SEQUENCE [LARGE SCALE GENOMIC DNA]</scope>
    <source>
        <strain evidence="4">Gr-4</strain>
    </source>
</reference>
<evidence type="ECO:0000313" key="4">
    <source>
        <dbReference type="Proteomes" id="UP000317365"/>
    </source>
</evidence>
<evidence type="ECO:0000256" key="1">
    <source>
        <dbReference type="ARBA" id="ARBA00004418"/>
    </source>
</evidence>
<organism evidence="3 4">
    <name type="scientific">Rhodoferax aquaticus</name>
    <dbReference type="NCBI Taxonomy" id="2527691"/>
    <lineage>
        <taxon>Bacteria</taxon>
        <taxon>Pseudomonadati</taxon>
        <taxon>Pseudomonadota</taxon>
        <taxon>Betaproteobacteria</taxon>
        <taxon>Burkholderiales</taxon>
        <taxon>Comamonadaceae</taxon>
        <taxon>Rhodoferax</taxon>
    </lineage>
</organism>
<reference evidence="4" key="1">
    <citation type="submission" date="2019-02" db="EMBL/GenBank/DDBJ databases">
        <title>Complete genome sequence of Rhodoferax sp. Gr-4.</title>
        <authorList>
            <person name="Jin L."/>
        </authorList>
    </citation>
    <scope>NUCLEOTIDE SEQUENCE [LARGE SCALE GENOMIC DNA]</scope>
    <source>
        <strain evidence="4">Gr-4</strain>
    </source>
</reference>
<dbReference type="SUPFAM" id="SSF49464">
    <property type="entry name" value="Carboxypeptidase regulatory domain-like"/>
    <property type="match status" value="1"/>
</dbReference>
<dbReference type="InterPro" id="IPR008972">
    <property type="entry name" value="Cupredoxin"/>
</dbReference>
<sequence length="215" mass="22387">MLVVATVLLSAACSGLAFAGNLEVLVLDRDGKPMPDAVVIVQPSGKGTRKTPLPLSAEVNQEKLQFVPNVTVVGVGAKVRFTNSDPWNHHVRFGVPGAALGSTEGQSVLLEGKTDSKPGGSAMFTLSTPGPTGAALLGCFIHSRMQGTIYVADSPWTVKTGADGVAVLEDVPEGTATVRVWHAAQLVEKAPLQLVVQTAVGKATFQLDVAPRRRG</sequence>
<keyword evidence="4" id="KW-1185">Reference proteome</keyword>
<dbReference type="Proteomes" id="UP000317365">
    <property type="component" value="Chromosome"/>
</dbReference>